<name>A0ABZ1CKL4_9PROT</name>
<keyword evidence="1" id="KW-0723">Serine/threonine-protein kinase</keyword>
<dbReference type="NCBIfam" id="NF003742">
    <property type="entry name" value="PRK05339.1"/>
    <property type="match status" value="1"/>
</dbReference>
<keyword evidence="6" id="KW-1185">Reference proteome</keyword>
<dbReference type="EC" id="2.7.4.28" evidence="5"/>
<dbReference type="RefSeq" id="WP_324780463.1">
    <property type="nucleotide sequence ID" value="NZ_CP141769.1"/>
</dbReference>
<evidence type="ECO:0000256" key="1">
    <source>
        <dbReference type="ARBA" id="ARBA00022527"/>
    </source>
</evidence>
<dbReference type="InterPro" id="IPR005177">
    <property type="entry name" value="Kinase-pyrophosphorylase"/>
</dbReference>
<dbReference type="EMBL" id="CP141769">
    <property type="protein sequence ID" value="WRS39932.1"/>
    <property type="molecule type" value="Genomic_DNA"/>
</dbReference>
<proteinExistence type="predicted"/>
<organism evidence="5 6">
    <name type="scientific">Thiobacillus sedimenti</name>
    <dbReference type="NCBI Taxonomy" id="3110231"/>
    <lineage>
        <taxon>Bacteria</taxon>
        <taxon>Pseudomonadati</taxon>
        <taxon>Pseudomonadota</taxon>
        <taxon>Betaproteobacteria</taxon>
        <taxon>Nitrosomonadales</taxon>
        <taxon>Thiobacillaceae</taxon>
        <taxon>Thiobacillus</taxon>
    </lineage>
</organism>
<keyword evidence="5" id="KW-0670">Pyruvate</keyword>
<dbReference type="GO" id="GO:0016740">
    <property type="term" value="F:transferase activity"/>
    <property type="evidence" value="ECO:0007669"/>
    <property type="project" value="UniProtKB-KW"/>
</dbReference>
<dbReference type="Pfam" id="PF03618">
    <property type="entry name" value="Kinase-PPPase"/>
    <property type="match status" value="1"/>
</dbReference>
<gene>
    <name evidence="5" type="ORF">VA613_03430</name>
</gene>
<reference evidence="5 6" key="1">
    <citation type="submission" date="2023-12" db="EMBL/GenBank/DDBJ databases">
        <title>Thiobacillus sedimentum sp. nov., a chemolithoautotrophic sulfur-oxidizing bacterium isolated from freshwater sediment.</title>
        <authorList>
            <person name="Luo J."/>
            <person name="Dai C."/>
        </authorList>
    </citation>
    <scope>NUCLEOTIDE SEQUENCE [LARGE SCALE GENOMIC DNA]</scope>
    <source>
        <strain evidence="5 6">SCUT-2</strain>
    </source>
</reference>
<keyword evidence="2 5" id="KW-0808">Transferase</keyword>
<keyword evidence="3" id="KW-0547">Nucleotide-binding</keyword>
<protein>
    <submittedName>
        <fullName evidence="5">Pyruvate, water dikinase regulatory protein</fullName>
        <ecNumber evidence="5">2.7.11.33</ecNumber>
        <ecNumber evidence="5">2.7.4.28</ecNumber>
    </submittedName>
</protein>
<dbReference type="PANTHER" id="PTHR31756">
    <property type="entry name" value="PYRUVATE, PHOSPHATE DIKINASE REGULATORY PROTEIN 1, CHLOROPLASTIC"/>
    <property type="match status" value="1"/>
</dbReference>
<keyword evidence="4" id="KW-0418">Kinase</keyword>
<evidence type="ECO:0000313" key="6">
    <source>
        <dbReference type="Proteomes" id="UP001334732"/>
    </source>
</evidence>
<dbReference type="EC" id="2.7.11.33" evidence="5"/>
<evidence type="ECO:0000256" key="2">
    <source>
        <dbReference type="ARBA" id="ARBA00022679"/>
    </source>
</evidence>
<dbReference type="PANTHER" id="PTHR31756:SF3">
    <property type="entry name" value="PYRUVATE, PHOSPHATE DIKINASE REGULATORY PROTEIN 1, CHLOROPLASTIC"/>
    <property type="match status" value="1"/>
</dbReference>
<sequence>MNGYSVFCVSDHTGVTVESVAKSVMAQFPRLECSLITLPFVDSVDKVRQAVGRILDTPRPLVFSSLTDPQLRAVLRDAGIQTFDIFDLVAPAVGAALGQIATPSGGHTHGMAPDYETRIDAVNFALNLDDGLNPERLDQADLILVGVSRVGKTPTALYLALQYGMRAANYPLTPDDLEQGDLPALLTAHLPRLRGLTLSAERLAALRQARYPDSRYASLDQCRLELGAAERFFRRHGLPVIDTTRMSVEEIAAHLRHS</sequence>
<evidence type="ECO:0000256" key="3">
    <source>
        <dbReference type="ARBA" id="ARBA00022741"/>
    </source>
</evidence>
<accession>A0ABZ1CKL4</accession>
<dbReference type="Proteomes" id="UP001334732">
    <property type="component" value="Chromosome"/>
</dbReference>
<evidence type="ECO:0000256" key="4">
    <source>
        <dbReference type="ARBA" id="ARBA00022777"/>
    </source>
</evidence>
<evidence type="ECO:0000313" key="5">
    <source>
        <dbReference type="EMBL" id="WRS39932.1"/>
    </source>
</evidence>